<organism evidence="2 3">
    <name type="scientific">Dipteronia sinensis</name>
    <dbReference type="NCBI Taxonomy" id="43782"/>
    <lineage>
        <taxon>Eukaryota</taxon>
        <taxon>Viridiplantae</taxon>
        <taxon>Streptophyta</taxon>
        <taxon>Embryophyta</taxon>
        <taxon>Tracheophyta</taxon>
        <taxon>Spermatophyta</taxon>
        <taxon>Magnoliopsida</taxon>
        <taxon>eudicotyledons</taxon>
        <taxon>Gunneridae</taxon>
        <taxon>Pentapetalae</taxon>
        <taxon>rosids</taxon>
        <taxon>malvids</taxon>
        <taxon>Sapindales</taxon>
        <taxon>Sapindaceae</taxon>
        <taxon>Hippocastanoideae</taxon>
        <taxon>Acereae</taxon>
        <taxon>Dipteronia</taxon>
    </lineage>
</organism>
<sequence>MITFDASLILSIPCSSRNCCDSITWYYDNLGFYSVRSGYHLGMSLLLNPSSSGLGSMESWWKFLWRIKIPSKIKLLLWRASHDWIPTFVNLAGRGLVMDRLCPICNSWTESSLHALWSCPKLRKARDMCPLLDGLKVKHGMSFFDFMFACKNQLRRGTGTFMCGFFWRIWFSRNGVVHQSNPFDVDDIFPRDLVSC</sequence>
<accession>A0AAE0B6G4</accession>
<dbReference type="AlphaFoldDB" id="A0AAE0B6G4"/>
<proteinExistence type="predicted"/>
<gene>
    <name evidence="2" type="ORF">Dsin_002053</name>
</gene>
<name>A0AAE0B6G4_9ROSI</name>
<dbReference type="EMBL" id="JANJYJ010000001">
    <property type="protein sequence ID" value="KAK3230172.1"/>
    <property type="molecule type" value="Genomic_DNA"/>
</dbReference>
<evidence type="ECO:0000313" key="3">
    <source>
        <dbReference type="Proteomes" id="UP001281410"/>
    </source>
</evidence>
<evidence type="ECO:0000313" key="2">
    <source>
        <dbReference type="EMBL" id="KAK3230172.1"/>
    </source>
</evidence>
<dbReference type="InterPro" id="IPR026960">
    <property type="entry name" value="RVT-Znf"/>
</dbReference>
<comment type="caution">
    <text evidence="2">The sequence shown here is derived from an EMBL/GenBank/DDBJ whole genome shotgun (WGS) entry which is preliminary data.</text>
</comment>
<feature type="domain" description="Reverse transcriptase zinc-binding" evidence="1">
    <location>
        <begin position="56"/>
        <end position="123"/>
    </location>
</feature>
<evidence type="ECO:0000259" key="1">
    <source>
        <dbReference type="Pfam" id="PF13966"/>
    </source>
</evidence>
<keyword evidence="3" id="KW-1185">Reference proteome</keyword>
<reference evidence="2" key="1">
    <citation type="journal article" date="2023" name="Plant J.">
        <title>Genome sequences and population genomics provide insights into the demographic history, inbreeding, and mutation load of two 'living fossil' tree species of Dipteronia.</title>
        <authorList>
            <person name="Feng Y."/>
            <person name="Comes H.P."/>
            <person name="Chen J."/>
            <person name="Zhu S."/>
            <person name="Lu R."/>
            <person name="Zhang X."/>
            <person name="Li P."/>
            <person name="Qiu J."/>
            <person name="Olsen K.M."/>
            <person name="Qiu Y."/>
        </authorList>
    </citation>
    <scope>NUCLEOTIDE SEQUENCE</scope>
    <source>
        <strain evidence="2">NBL</strain>
    </source>
</reference>
<dbReference type="Proteomes" id="UP001281410">
    <property type="component" value="Unassembled WGS sequence"/>
</dbReference>
<dbReference type="Pfam" id="PF13966">
    <property type="entry name" value="zf-RVT"/>
    <property type="match status" value="1"/>
</dbReference>
<protein>
    <recommendedName>
        <fullName evidence="1">Reverse transcriptase zinc-binding domain-containing protein</fullName>
    </recommendedName>
</protein>